<protein>
    <submittedName>
        <fullName evidence="1">Uncharacterized protein</fullName>
    </submittedName>
</protein>
<accession>A0ABP5FVD7</accession>
<dbReference type="EMBL" id="BAAAMN010000022">
    <property type="protein sequence ID" value="GAA2034897.1"/>
    <property type="molecule type" value="Genomic_DNA"/>
</dbReference>
<comment type="caution">
    <text evidence="1">The sequence shown here is derived from an EMBL/GenBank/DDBJ whole genome shotgun (WGS) entry which is preliminary data.</text>
</comment>
<dbReference type="Proteomes" id="UP001501461">
    <property type="component" value="Unassembled WGS sequence"/>
</dbReference>
<evidence type="ECO:0000313" key="1">
    <source>
        <dbReference type="EMBL" id="GAA2034897.1"/>
    </source>
</evidence>
<organism evidence="1 2">
    <name type="scientific">Yaniella flava</name>
    <dbReference type="NCBI Taxonomy" id="287930"/>
    <lineage>
        <taxon>Bacteria</taxon>
        <taxon>Bacillati</taxon>
        <taxon>Actinomycetota</taxon>
        <taxon>Actinomycetes</taxon>
        <taxon>Micrococcales</taxon>
        <taxon>Micrococcaceae</taxon>
        <taxon>Yaniella</taxon>
    </lineage>
</organism>
<keyword evidence="2" id="KW-1185">Reference proteome</keyword>
<gene>
    <name evidence="1" type="ORF">GCM10009720_14420</name>
</gene>
<name>A0ABP5FVD7_9MICC</name>
<sequence length="57" mass="6420">MDKHFKWLLAKPWVVCVKPNFFTATKKPRQSVSVLAVYQDGGVVGRFSGMAVCHSYC</sequence>
<reference evidence="2" key="1">
    <citation type="journal article" date="2019" name="Int. J. Syst. Evol. Microbiol.">
        <title>The Global Catalogue of Microorganisms (GCM) 10K type strain sequencing project: providing services to taxonomists for standard genome sequencing and annotation.</title>
        <authorList>
            <consortium name="The Broad Institute Genomics Platform"/>
            <consortium name="The Broad Institute Genome Sequencing Center for Infectious Disease"/>
            <person name="Wu L."/>
            <person name="Ma J."/>
        </authorList>
    </citation>
    <scope>NUCLEOTIDE SEQUENCE [LARGE SCALE GENOMIC DNA]</scope>
    <source>
        <strain evidence="2">JCM 13595</strain>
    </source>
</reference>
<proteinExistence type="predicted"/>
<evidence type="ECO:0000313" key="2">
    <source>
        <dbReference type="Proteomes" id="UP001501461"/>
    </source>
</evidence>